<dbReference type="EMBL" id="VCAU01000047">
    <property type="protein sequence ID" value="KAF9888429.1"/>
    <property type="molecule type" value="Genomic_DNA"/>
</dbReference>
<sequence length="125" mass="14212">MRTTYISDGHEWVSVWVTFSGPGKAKSMLDRLKKALRALEEDKPWGLHYEYPHKVDAYVTARVEIRLRGRTSHREAACRAAILELESRLGPLLDMQEEAEEVAKTAKARNCPSLSLGKFGKLSLW</sequence>
<organism evidence="1 2">
    <name type="scientific">Aspergillus nanangensis</name>
    <dbReference type="NCBI Taxonomy" id="2582783"/>
    <lineage>
        <taxon>Eukaryota</taxon>
        <taxon>Fungi</taxon>
        <taxon>Dikarya</taxon>
        <taxon>Ascomycota</taxon>
        <taxon>Pezizomycotina</taxon>
        <taxon>Eurotiomycetes</taxon>
        <taxon>Eurotiomycetidae</taxon>
        <taxon>Eurotiales</taxon>
        <taxon>Aspergillaceae</taxon>
        <taxon>Aspergillus</taxon>
        <taxon>Aspergillus subgen. Circumdati</taxon>
    </lineage>
</organism>
<reference evidence="1" key="1">
    <citation type="journal article" date="2019" name="Beilstein J. Org. Chem.">
        <title>Nanangenines: drimane sesquiterpenoids as the dominant metabolite cohort of a novel Australian fungus, Aspergillus nanangensis.</title>
        <authorList>
            <person name="Lacey H.J."/>
            <person name="Gilchrist C.L.M."/>
            <person name="Crombie A."/>
            <person name="Kalaitzis J.A."/>
            <person name="Vuong D."/>
            <person name="Rutledge P.J."/>
            <person name="Turner P."/>
            <person name="Pitt J.I."/>
            <person name="Lacey E."/>
            <person name="Chooi Y.H."/>
            <person name="Piggott A.M."/>
        </authorList>
    </citation>
    <scope>NUCLEOTIDE SEQUENCE</scope>
    <source>
        <strain evidence="1">MST-FP2251</strain>
    </source>
</reference>
<comment type="caution">
    <text evidence="1">The sequence shown here is derived from an EMBL/GenBank/DDBJ whole genome shotgun (WGS) entry which is preliminary data.</text>
</comment>
<accession>A0AAD4CKX7</accession>
<protein>
    <submittedName>
        <fullName evidence="1">Uncharacterized protein</fullName>
    </submittedName>
</protein>
<name>A0AAD4CKX7_ASPNN</name>
<evidence type="ECO:0000313" key="2">
    <source>
        <dbReference type="Proteomes" id="UP001194746"/>
    </source>
</evidence>
<dbReference type="Proteomes" id="UP001194746">
    <property type="component" value="Unassembled WGS sequence"/>
</dbReference>
<evidence type="ECO:0000313" key="1">
    <source>
        <dbReference type="EMBL" id="KAF9888429.1"/>
    </source>
</evidence>
<gene>
    <name evidence="1" type="ORF">FE257_008707</name>
</gene>
<dbReference type="AlphaFoldDB" id="A0AAD4CKX7"/>
<proteinExistence type="predicted"/>
<reference evidence="1" key="2">
    <citation type="submission" date="2020-02" db="EMBL/GenBank/DDBJ databases">
        <authorList>
            <person name="Gilchrist C.L.M."/>
            <person name="Chooi Y.-H."/>
        </authorList>
    </citation>
    <scope>NUCLEOTIDE SEQUENCE</scope>
    <source>
        <strain evidence="1">MST-FP2251</strain>
    </source>
</reference>
<keyword evidence="2" id="KW-1185">Reference proteome</keyword>